<feature type="domain" description="Solute-binding protein family 3/N-terminal" evidence="3">
    <location>
        <begin position="28"/>
        <end position="257"/>
    </location>
</feature>
<accession>A0ABR6ZL20</accession>
<dbReference type="Gene3D" id="3.40.190.10">
    <property type="entry name" value="Periplasmic binding protein-like II"/>
    <property type="match status" value="2"/>
</dbReference>
<evidence type="ECO:0000256" key="1">
    <source>
        <dbReference type="ARBA" id="ARBA00022729"/>
    </source>
</evidence>
<dbReference type="PANTHER" id="PTHR35936">
    <property type="entry name" value="MEMBRANE-BOUND LYTIC MUREIN TRANSGLYCOSYLASE F"/>
    <property type="match status" value="1"/>
</dbReference>
<organism evidence="4 5">
    <name type="scientific">Undibacterium hunanense</name>
    <dbReference type="NCBI Taxonomy" id="2762292"/>
    <lineage>
        <taxon>Bacteria</taxon>
        <taxon>Pseudomonadati</taxon>
        <taxon>Pseudomonadota</taxon>
        <taxon>Betaproteobacteria</taxon>
        <taxon>Burkholderiales</taxon>
        <taxon>Oxalobacteraceae</taxon>
        <taxon>Undibacterium</taxon>
    </lineage>
</organism>
<dbReference type="SMART" id="SM00062">
    <property type="entry name" value="PBPb"/>
    <property type="match status" value="1"/>
</dbReference>
<evidence type="ECO:0000259" key="3">
    <source>
        <dbReference type="SMART" id="SM00062"/>
    </source>
</evidence>
<feature type="signal peptide" evidence="2">
    <location>
        <begin position="1"/>
        <end position="22"/>
    </location>
</feature>
<reference evidence="4 5" key="1">
    <citation type="submission" date="2020-08" db="EMBL/GenBank/DDBJ databases">
        <title>Novel species isolated from subtropical streams in China.</title>
        <authorList>
            <person name="Lu H."/>
        </authorList>
    </citation>
    <scope>NUCLEOTIDE SEQUENCE [LARGE SCALE GENOMIC DNA]</scope>
    <source>
        <strain evidence="4 5">CY18W</strain>
    </source>
</reference>
<name>A0ABR6ZL20_9BURK</name>
<gene>
    <name evidence="4" type="ORF">H8L32_03825</name>
</gene>
<sequence length="262" mass="29348">MHHCLILLLFTLLASLAPLTMAAGRCERVVISADPAYPPLHWHDGKNFHGASIDIATRIMKDLGIPYEVRYLGPWKRVLSAAQSGSIDLIATLKNTPERSSFLLFSDLVLSNPVAAFVRKGNIVPYNKWDDLIPYYGGIARGNRFGRPFDDFMDMHLAINETDNLEIAFKMLQANRFDYVITGYHSGMAYLASGKLDDKLMPLTPYLIETANLLGFVASSPCAVHLPAVNKQLQKLQKEGYIERALMQAREEWRLAPNLGKN</sequence>
<dbReference type="EMBL" id="JACOGF010000002">
    <property type="protein sequence ID" value="MBC3916606.1"/>
    <property type="molecule type" value="Genomic_DNA"/>
</dbReference>
<dbReference type="RefSeq" id="WP_186945860.1">
    <property type="nucleotide sequence ID" value="NZ_JACOGF010000002.1"/>
</dbReference>
<evidence type="ECO:0000313" key="4">
    <source>
        <dbReference type="EMBL" id="MBC3916606.1"/>
    </source>
</evidence>
<dbReference type="PANTHER" id="PTHR35936:SF6">
    <property type="entry name" value="AMINO ACID ABC TRANSPORTER SUBSTRATE-BINDING PAAT FAMILY PROTEIN"/>
    <property type="match status" value="1"/>
</dbReference>
<dbReference type="Pfam" id="PF00497">
    <property type="entry name" value="SBP_bac_3"/>
    <property type="match status" value="1"/>
</dbReference>
<keyword evidence="5" id="KW-1185">Reference proteome</keyword>
<dbReference type="SUPFAM" id="SSF53850">
    <property type="entry name" value="Periplasmic binding protein-like II"/>
    <property type="match status" value="1"/>
</dbReference>
<feature type="chain" id="PRO_5046503632" evidence="2">
    <location>
        <begin position="23"/>
        <end position="262"/>
    </location>
</feature>
<comment type="caution">
    <text evidence="4">The sequence shown here is derived from an EMBL/GenBank/DDBJ whole genome shotgun (WGS) entry which is preliminary data.</text>
</comment>
<evidence type="ECO:0000256" key="2">
    <source>
        <dbReference type="SAM" id="SignalP"/>
    </source>
</evidence>
<dbReference type="Proteomes" id="UP000650424">
    <property type="component" value="Unassembled WGS sequence"/>
</dbReference>
<keyword evidence="1 2" id="KW-0732">Signal</keyword>
<proteinExistence type="predicted"/>
<evidence type="ECO:0000313" key="5">
    <source>
        <dbReference type="Proteomes" id="UP000650424"/>
    </source>
</evidence>
<protein>
    <submittedName>
        <fullName evidence="4">Transporter substrate-binding domain-containing protein</fullName>
    </submittedName>
</protein>
<dbReference type="InterPro" id="IPR001638">
    <property type="entry name" value="Solute-binding_3/MltF_N"/>
</dbReference>